<dbReference type="CDD" id="cd12797">
    <property type="entry name" value="M23_peptidase"/>
    <property type="match status" value="1"/>
</dbReference>
<sequence>MKILKCIFFLFVFCLASEAFGQSSSDLRRQKEALTREIESLNRSLNQTANNKNLSLKEIRALNAQIRLREKKINVINSEVKLLDNQISDNTNTVRSLQSQLNKLKKEYAAMVLFAFRNQSSYSKLMFIFAAENFNQSYKRLKYLQQFSEYRKKQASYIEGTQKELNVKIVELDRNKQEKSNLLTDQQKERRTLGIQKNSKSKVLSSLTSQEKKLKQELTQKQRESATLNRAIQNAINREIEEARKRAEAEARAAIAKAKAENREAPDAKPVASGSSILAATPESAKLSSDFLGSRGSLPWPVTNGMVIEDFGNHTIGRNVTTENNGVDIKTAPGSQVRAVFGGEVAAVQNISGSYAILIRHGEYFTVYSNLKSASVSRGQKVSLKQNIGVVITDPIDGTTEVHFEVRKGATPMNPSSWLAN</sequence>
<dbReference type="GO" id="GO:0004222">
    <property type="term" value="F:metalloendopeptidase activity"/>
    <property type="evidence" value="ECO:0007669"/>
    <property type="project" value="TreeGrafter"/>
</dbReference>
<accession>A0A1G9NWR7</accession>
<keyword evidence="2" id="KW-0175">Coiled coil</keyword>
<dbReference type="Pfam" id="PF01551">
    <property type="entry name" value="Peptidase_M23"/>
    <property type="match status" value="1"/>
</dbReference>
<dbReference type="InterPro" id="IPR016047">
    <property type="entry name" value="M23ase_b-sheet_dom"/>
</dbReference>
<keyword evidence="5" id="KW-0378">Hydrolase</keyword>
<dbReference type="SUPFAM" id="SSF51261">
    <property type="entry name" value="Duplicated hybrid motif"/>
    <property type="match status" value="1"/>
</dbReference>
<dbReference type="STRING" id="990371.SAMN05421813_103214"/>
<evidence type="ECO:0000256" key="3">
    <source>
        <dbReference type="SAM" id="SignalP"/>
    </source>
</evidence>
<dbReference type="Gene3D" id="6.10.250.3150">
    <property type="match status" value="1"/>
</dbReference>
<keyword evidence="1 3" id="KW-0732">Signal</keyword>
<evidence type="ECO:0000259" key="4">
    <source>
        <dbReference type="Pfam" id="PF01551"/>
    </source>
</evidence>
<dbReference type="EMBL" id="FNHH01000003">
    <property type="protein sequence ID" value="SDL91046.1"/>
    <property type="molecule type" value="Genomic_DNA"/>
</dbReference>
<feature type="coiled-coil region" evidence="2">
    <location>
        <begin position="24"/>
        <end position="51"/>
    </location>
</feature>
<dbReference type="Gene3D" id="2.70.70.10">
    <property type="entry name" value="Glucose Permease (Domain IIA)"/>
    <property type="match status" value="1"/>
</dbReference>
<organism evidence="5 6">
    <name type="scientific">Daejeonella rubra</name>
    <dbReference type="NCBI Taxonomy" id="990371"/>
    <lineage>
        <taxon>Bacteria</taxon>
        <taxon>Pseudomonadati</taxon>
        <taxon>Bacteroidota</taxon>
        <taxon>Sphingobacteriia</taxon>
        <taxon>Sphingobacteriales</taxon>
        <taxon>Sphingobacteriaceae</taxon>
        <taxon>Daejeonella</taxon>
    </lineage>
</organism>
<dbReference type="AlphaFoldDB" id="A0A1G9NWR7"/>
<dbReference type="InterPro" id="IPR011055">
    <property type="entry name" value="Dup_hybrid_motif"/>
</dbReference>
<dbReference type="OrthoDB" id="9815884at2"/>
<dbReference type="PANTHER" id="PTHR21666">
    <property type="entry name" value="PEPTIDASE-RELATED"/>
    <property type="match status" value="1"/>
</dbReference>
<keyword evidence="6" id="KW-1185">Reference proteome</keyword>
<dbReference type="RefSeq" id="WP_090700209.1">
    <property type="nucleotide sequence ID" value="NZ_FNHH01000003.1"/>
</dbReference>
<dbReference type="InterPro" id="IPR050570">
    <property type="entry name" value="Cell_wall_metabolism_enzyme"/>
</dbReference>
<evidence type="ECO:0000256" key="1">
    <source>
        <dbReference type="ARBA" id="ARBA00022729"/>
    </source>
</evidence>
<reference evidence="6" key="1">
    <citation type="submission" date="2016-10" db="EMBL/GenBank/DDBJ databases">
        <authorList>
            <person name="Varghese N."/>
            <person name="Submissions S."/>
        </authorList>
    </citation>
    <scope>NUCLEOTIDE SEQUENCE [LARGE SCALE GENOMIC DNA]</scope>
    <source>
        <strain evidence="6">DSM 24536</strain>
    </source>
</reference>
<name>A0A1G9NWR7_9SPHI</name>
<dbReference type="PANTHER" id="PTHR21666:SF289">
    <property type="entry name" value="L-ALA--D-GLU ENDOPEPTIDASE"/>
    <property type="match status" value="1"/>
</dbReference>
<feature type="signal peptide" evidence="3">
    <location>
        <begin position="1"/>
        <end position="21"/>
    </location>
</feature>
<feature type="domain" description="M23ase beta-sheet core" evidence="4">
    <location>
        <begin position="323"/>
        <end position="415"/>
    </location>
</feature>
<protein>
    <submittedName>
        <fullName evidence="5">Septal ring factor EnvC, activator of murein hydrolases AmiA and AmiB</fullName>
    </submittedName>
</protein>
<evidence type="ECO:0000313" key="6">
    <source>
        <dbReference type="Proteomes" id="UP000199226"/>
    </source>
</evidence>
<feature type="chain" id="PRO_5011793234" evidence="3">
    <location>
        <begin position="22"/>
        <end position="421"/>
    </location>
</feature>
<feature type="coiled-coil region" evidence="2">
    <location>
        <begin position="169"/>
        <end position="264"/>
    </location>
</feature>
<proteinExistence type="predicted"/>
<evidence type="ECO:0000256" key="2">
    <source>
        <dbReference type="SAM" id="Coils"/>
    </source>
</evidence>
<dbReference type="Proteomes" id="UP000199226">
    <property type="component" value="Unassembled WGS sequence"/>
</dbReference>
<gene>
    <name evidence="5" type="ORF">SAMN05421813_103214</name>
</gene>
<evidence type="ECO:0000313" key="5">
    <source>
        <dbReference type="EMBL" id="SDL91046.1"/>
    </source>
</evidence>